<dbReference type="Pfam" id="PF17919">
    <property type="entry name" value="RT_RNaseH_2"/>
    <property type="match status" value="1"/>
</dbReference>
<gene>
    <name evidence="4" type="primary">LOC106754782</name>
</gene>
<sequence>MPSRSGDEKPKKSEGGAKAILKIMKKQTQGEWNERCEASFGEVKQIVTNPPVMRRPDYCSELHLFLAVSEEAISAALVQEIAEFRPIYFISRILKEVETRYQQLEKVVLALVNATRRLRPYLQGNQVVVHTDYPIAKILRKPDLAGRMIGWFVELSELGLRYEPRGSVKGQHLADFVAELLVVDSTFHPWILYVDGSSSHQGGGAGIVLEGSNGIMIEQALIFRFKVSNNQAEYKALIVGLELARDLGVEVLRCKTDSQLVEGYMNGTFQIRDDQLLKYFHKAKQLFSHFESMDLKHIPREENQRVDRLSKLTTGKEKAERDDWRRDIMLLIKKQGEGISLRPEEARQIARYVIVGEELYRRGYVMSMLKCLSKEESEYIMRELHEGICGRHGGGRSLRARALRAGFYWPTMEKDCQAFVTKCLACQKYGNIIHASAIELLGMVSPWPFAQWGMDIVGPFPTGRSQLKFLLVAVDYFTKWVEAEPLAKISASQVQKFV</sequence>
<dbReference type="InterPro" id="IPR043502">
    <property type="entry name" value="DNA/RNA_pol_sf"/>
</dbReference>
<dbReference type="InterPro" id="IPR041577">
    <property type="entry name" value="RT_RNaseH_2"/>
</dbReference>
<dbReference type="AlphaFoldDB" id="A0A1S3TEZ1"/>
<dbReference type="PANTHER" id="PTHR48475">
    <property type="entry name" value="RIBONUCLEASE H"/>
    <property type="match status" value="1"/>
</dbReference>
<dbReference type="GO" id="GO:0003676">
    <property type="term" value="F:nucleic acid binding"/>
    <property type="evidence" value="ECO:0007669"/>
    <property type="project" value="InterPro"/>
</dbReference>
<dbReference type="PROSITE" id="PS50994">
    <property type="entry name" value="INTEGRASE"/>
    <property type="match status" value="1"/>
</dbReference>
<dbReference type="InterPro" id="IPR041588">
    <property type="entry name" value="Integrase_H2C2"/>
</dbReference>
<dbReference type="CDD" id="cd09279">
    <property type="entry name" value="RNase_HI_like"/>
    <property type="match status" value="1"/>
</dbReference>
<feature type="domain" description="RNase H type-1" evidence="1">
    <location>
        <begin position="186"/>
        <end position="315"/>
    </location>
</feature>
<evidence type="ECO:0000259" key="2">
    <source>
        <dbReference type="PROSITE" id="PS50994"/>
    </source>
</evidence>
<feature type="domain" description="Integrase catalytic" evidence="2">
    <location>
        <begin position="444"/>
        <end position="498"/>
    </location>
</feature>
<dbReference type="PROSITE" id="PS50879">
    <property type="entry name" value="RNASE_H_1"/>
    <property type="match status" value="1"/>
</dbReference>
<reference evidence="4" key="1">
    <citation type="submission" date="2025-08" db="UniProtKB">
        <authorList>
            <consortium name="RefSeq"/>
        </authorList>
    </citation>
    <scope>IDENTIFICATION</scope>
    <source>
        <tissue evidence="4">Leaf</tissue>
    </source>
</reference>
<dbReference type="Proteomes" id="UP000087766">
    <property type="component" value="Unplaced"/>
</dbReference>
<accession>A0A1S3TEZ1</accession>
<name>A0A1S3TEZ1_VIGRR</name>
<dbReference type="RefSeq" id="XP_014492331.1">
    <property type="nucleotide sequence ID" value="XM_014636845.1"/>
</dbReference>
<dbReference type="GO" id="GO:0004523">
    <property type="term" value="F:RNA-DNA hybrid ribonuclease activity"/>
    <property type="evidence" value="ECO:0007669"/>
    <property type="project" value="InterPro"/>
</dbReference>
<keyword evidence="3" id="KW-1185">Reference proteome</keyword>
<dbReference type="Pfam" id="PF17921">
    <property type="entry name" value="Integrase_H2C2"/>
    <property type="match status" value="1"/>
</dbReference>
<proteinExistence type="predicted"/>
<dbReference type="InterPro" id="IPR001584">
    <property type="entry name" value="Integrase_cat-core"/>
</dbReference>
<evidence type="ECO:0000313" key="3">
    <source>
        <dbReference type="Proteomes" id="UP000087766"/>
    </source>
</evidence>
<dbReference type="Gene3D" id="1.10.340.70">
    <property type="match status" value="1"/>
</dbReference>
<dbReference type="SUPFAM" id="SSF56672">
    <property type="entry name" value="DNA/RNA polymerases"/>
    <property type="match status" value="1"/>
</dbReference>
<dbReference type="InterPro" id="IPR002156">
    <property type="entry name" value="RNaseH_domain"/>
</dbReference>
<organism evidence="3 4">
    <name type="scientific">Vigna radiata var. radiata</name>
    <name type="common">Mung bean</name>
    <name type="synonym">Phaseolus aureus</name>
    <dbReference type="NCBI Taxonomy" id="3916"/>
    <lineage>
        <taxon>Eukaryota</taxon>
        <taxon>Viridiplantae</taxon>
        <taxon>Streptophyta</taxon>
        <taxon>Embryophyta</taxon>
        <taxon>Tracheophyta</taxon>
        <taxon>Spermatophyta</taxon>
        <taxon>Magnoliopsida</taxon>
        <taxon>eudicotyledons</taxon>
        <taxon>Gunneridae</taxon>
        <taxon>Pentapetalae</taxon>
        <taxon>rosids</taxon>
        <taxon>fabids</taxon>
        <taxon>Fabales</taxon>
        <taxon>Fabaceae</taxon>
        <taxon>Papilionoideae</taxon>
        <taxon>50 kb inversion clade</taxon>
        <taxon>NPAAA clade</taxon>
        <taxon>indigoferoid/millettioid clade</taxon>
        <taxon>Phaseoleae</taxon>
        <taxon>Vigna</taxon>
    </lineage>
</organism>
<dbReference type="OrthoDB" id="101614at2759"/>
<dbReference type="Gene3D" id="3.30.420.10">
    <property type="entry name" value="Ribonuclease H-like superfamily/Ribonuclease H"/>
    <property type="match status" value="2"/>
</dbReference>
<protein>
    <submittedName>
        <fullName evidence="4">Uncharacterized protein LOC106754782</fullName>
    </submittedName>
</protein>
<evidence type="ECO:0000313" key="4">
    <source>
        <dbReference type="RefSeq" id="XP_014492331.1"/>
    </source>
</evidence>
<dbReference type="PANTHER" id="PTHR48475:SF2">
    <property type="entry name" value="RIBONUCLEASE H"/>
    <property type="match status" value="1"/>
</dbReference>
<dbReference type="Pfam" id="PF13456">
    <property type="entry name" value="RVT_3"/>
    <property type="match status" value="1"/>
</dbReference>
<dbReference type="KEGG" id="vra:106754782"/>
<evidence type="ECO:0000259" key="1">
    <source>
        <dbReference type="PROSITE" id="PS50879"/>
    </source>
</evidence>
<dbReference type="GO" id="GO:0015074">
    <property type="term" value="P:DNA integration"/>
    <property type="evidence" value="ECO:0007669"/>
    <property type="project" value="InterPro"/>
</dbReference>
<dbReference type="SUPFAM" id="SSF53098">
    <property type="entry name" value="Ribonuclease H-like"/>
    <property type="match status" value="2"/>
</dbReference>
<dbReference type="GeneID" id="106754782"/>
<dbReference type="InterPro" id="IPR012337">
    <property type="entry name" value="RNaseH-like_sf"/>
</dbReference>
<dbReference type="InterPro" id="IPR036397">
    <property type="entry name" value="RNaseH_sf"/>
</dbReference>